<dbReference type="Proteomes" id="UP000253551">
    <property type="component" value="Unassembled WGS sequence"/>
</dbReference>
<dbReference type="STRING" id="4846.A0A367IKS4"/>
<accession>A0A367IKS4</accession>
<comment type="caution">
    <text evidence="2">The sequence shown here is derived from an EMBL/GenBank/DDBJ whole genome shotgun (WGS) entry which is preliminary data.</text>
</comment>
<gene>
    <name evidence="2" type="ORF">CU098_000278</name>
</gene>
<keyword evidence="3" id="KW-1185">Reference proteome</keyword>
<evidence type="ECO:0000313" key="3">
    <source>
        <dbReference type="Proteomes" id="UP000253551"/>
    </source>
</evidence>
<evidence type="ECO:0000313" key="2">
    <source>
        <dbReference type="EMBL" id="RCH78284.1"/>
    </source>
</evidence>
<organism evidence="2 3">
    <name type="scientific">Rhizopus stolonifer</name>
    <name type="common">Rhizopus nigricans</name>
    <dbReference type="NCBI Taxonomy" id="4846"/>
    <lineage>
        <taxon>Eukaryota</taxon>
        <taxon>Fungi</taxon>
        <taxon>Fungi incertae sedis</taxon>
        <taxon>Mucoromycota</taxon>
        <taxon>Mucoromycotina</taxon>
        <taxon>Mucoromycetes</taxon>
        <taxon>Mucorales</taxon>
        <taxon>Mucorineae</taxon>
        <taxon>Rhizopodaceae</taxon>
        <taxon>Rhizopus</taxon>
    </lineage>
</organism>
<feature type="region of interest" description="Disordered" evidence="1">
    <location>
        <begin position="68"/>
        <end position="97"/>
    </location>
</feature>
<feature type="non-terminal residue" evidence="2">
    <location>
        <position position="1"/>
    </location>
</feature>
<protein>
    <submittedName>
        <fullName evidence="2">Uncharacterized protein</fullName>
    </submittedName>
</protein>
<dbReference type="EMBL" id="PJQM01007359">
    <property type="protein sequence ID" value="RCH78284.1"/>
    <property type="molecule type" value="Genomic_DNA"/>
</dbReference>
<dbReference type="OrthoDB" id="77607at2759"/>
<dbReference type="AlphaFoldDB" id="A0A367IKS4"/>
<feature type="compositionally biased region" description="Acidic residues" evidence="1">
    <location>
        <begin position="78"/>
        <end position="91"/>
    </location>
</feature>
<proteinExistence type="predicted"/>
<sequence length="97" mass="11725">VTKESREVQEEDDETFWRERNYEIFQEQAMFDSRVEKLKQLRKTGETKMQVDQPDHDELKTSVRHILVSKPTKQEASMFDDDDESESEEEDWRAQQL</sequence>
<evidence type="ECO:0000256" key="1">
    <source>
        <dbReference type="SAM" id="MobiDB-lite"/>
    </source>
</evidence>
<name>A0A367IKS4_RHIST</name>
<reference evidence="2 3" key="1">
    <citation type="journal article" date="2018" name="G3 (Bethesda)">
        <title>Phylogenetic and Phylogenomic Definition of Rhizopus Species.</title>
        <authorList>
            <person name="Gryganskyi A.P."/>
            <person name="Golan J."/>
            <person name="Dolatabadi S."/>
            <person name="Mondo S."/>
            <person name="Robb S."/>
            <person name="Idnurm A."/>
            <person name="Muszewska A."/>
            <person name="Steczkiewicz K."/>
            <person name="Masonjones S."/>
            <person name="Liao H.L."/>
            <person name="Gajdeczka M.T."/>
            <person name="Anike F."/>
            <person name="Vuek A."/>
            <person name="Anishchenko I.M."/>
            <person name="Voigt K."/>
            <person name="de Hoog G.S."/>
            <person name="Smith M.E."/>
            <person name="Heitman J."/>
            <person name="Vilgalys R."/>
            <person name="Stajich J.E."/>
        </authorList>
    </citation>
    <scope>NUCLEOTIDE SEQUENCE [LARGE SCALE GENOMIC DNA]</scope>
    <source>
        <strain evidence="2 3">LSU 92-RS-03</strain>
    </source>
</reference>